<dbReference type="InterPro" id="IPR025915">
    <property type="entry name" value="Phage_gp49_66"/>
</dbReference>
<accession>A0A0R3MW22</accession>
<evidence type="ECO:0000313" key="2">
    <source>
        <dbReference type="Proteomes" id="UP000052023"/>
    </source>
</evidence>
<proteinExistence type="predicted"/>
<sequence length="102" mass="11286">MSNEITIEKEIQAKGLNAPRLTPDDIDAVIVSETFTPLPSGKCLVCELILRNGFSVRGEASVVSKENFNEEIGRKISRENARKQIWLLEGYLLQSKLAAGIL</sequence>
<dbReference type="EMBL" id="LLYA01000170">
    <property type="protein sequence ID" value="KRR21923.1"/>
    <property type="molecule type" value="Genomic_DNA"/>
</dbReference>
<dbReference type="Proteomes" id="UP000052023">
    <property type="component" value="Unassembled WGS sequence"/>
</dbReference>
<dbReference type="Pfam" id="PF13876">
    <property type="entry name" value="Phage_gp49_66"/>
    <property type="match status" value="1"/>
</dbReference>
<dbReference type="RefSeq" id="WP_057845816.1">
    <property type="nucleotide sequence ID" value="NZ_LLYA01000170.1"/>
</dbReference>
<keyword evidence="2" id="KW-1185">Reference proteome</keyword>
<comment type="caution">
    <text evidence="1">The sequence shown here is derived from an EMBL/GenBank/DDBJ whole genome shotgun (WGS) entry which is preliminary data.</text>
</comment>
<name>A0A0R3MW22_9BRAD</name>
<evidence type="ECO:0000313" key="1">
    <source>
        <dbReference type="EMBL" id="KRR21923.1"/>
    </source>
</evidence>
<dbReference type="AlphaFoldDB" id="A0A0R3MW22"/>
<dbReference type="OrthoDB" id="5688154at2"/>
<protein>
    <recommendedName>
        <fullName evidence="3">Phage family protein</fullName>
    </recommendedName>
</protein>
<organism evidence="1 2">
    <name type="scientific">Bradyrhizobium retamae</name>
    <dbReference type="NCBI Taxonomy" id="1300035"/>
    <lineage>
        <taxon>Bacteria</taxon>
        <taxon>Pseudomonadati</taxon>
        <taxon>Pseudomonadota</taxon>
        <taxon>Alphaproteobacteria</taxon>
        <taxon>Hyphomicrobiales</taxon>
        <taxon>Nitrobacteraceae</taxon>
        <taxon>Bradyrhizobium</taxon>
    </lineage>
</organism>
<evidence type="ECO:0008006" key="3">
    <source>
        <dbReference type="Google" id="ProtNLM"/>
    </source>
</evidence>
<gene>
    <name evidence="1" type="ORF">CQ13_07760</name>
</gene>
<reference evidence="1 2" key="1">
    <citation type="submission" date="2014-03" db="EMBL/GenBank/DDBJ databases">
        <title>Bradyrhizobium valentinum sp. nov., isolated from effective nodules of Lupinus mariae-josephae, a lupine endemic of basic-lime soils in Eastern Spain.</title>
        <authorList>
            <person name="Duran D."/>
            <person name="Rey L."/>
            <person name="Navarro A."/>
            <person name="Busquets A."/>
            <person name="Imperial J."/>
            <person name="Ruiz-Argueso T."/>
        </authorList>
    </citation>
    <scope>NUCLEOTIDE SEQUENCE [LARGE SCALE GENOMIC DNA]</scope>
    <source>
        <strain evidence="1 2">Ro19</strain>
    </source>
</reference>